<comment type="subcellular location">
    <subcellularLocation>
        <location evidence="1">Mitochondrion membrane</location>
        <topology evidence="1">Multi-pass membrane protein</topology>
    </subcellularLocation>
</comment>
<feature type="transmembrane region" description="Helical" evidence="1">
    <location>
        <begin position="54"/>
        <end position="76"/>
    </location>
</feature>
<dbReference type="PANTHER" id="PTHR33269">
    <property type="entry name" value="NADH-UBIQUINONE OXIDOREDUCTASE CHAIN 6"/>
    <property type="match status" value="1"/>
</dbReference>
<dbReference type="Pfam" id="PF00499">
    <property type="entry name" value="Oxidored_q3"/>
    <property type="match status" value="1"/>
</dbReference>
<dbReference type="EMBL" id="MG940856">
    <property type="protein sequence ID" value="QDB64143.1"/>
    <property type="molecule type" value="Genomic_DNA"/>
</dbReference>
<proteinExistence type="inferred from homology"/>
<dbReference type="RefSeq" id="YP_009672658.1">
    <property type="nucleotide sequence ID" value="NC_043845.1"/>
</dbReference>
<keyword evidence="1" id="KW-0679">Respiratory chain</keyword>
<dbReference type="InterPro" id="IPR042106">
    <property type="entry name" value="Nuo/plastoQ_OxRdtase_6_NuoJ"/>
</dbReference>
<gene>
    <name evidence="2" type="primary">nad6</name>
    <name evidence="2" type="ORF">DicdiMp34</name>
</gene>
<keyword evidence="1" id="KW-0472">Membrane</keyword>
<dbReference type="Gene3D" id="1.20.120.1200">
    <property type="entry name" value="NADH-ubiquinone/plastoquinone oxidoreductase chain 6, subunit NuoJ"/>
    <property type="match status" value="1"/>
</dbReference>
<dbReference type="AlphaFoldDB" id="A0A4Y5T7T4"/>
<comment type="catalytic activity">
    <reaction evidence="1">
        <text>a ubiquinone + NADH + 5 H(+)(in) = a ubiquinol + NAD(+) + 4 H(+)(out)</text>
        <dbReference type="Rhea" id="RHEA:29091"/>
        <dbReference type="Rhea" id="RHEA-COMP:9565"/>
        <dbReference type="Rhea" id="RHEA-COMP:9566"/>
        <dbReference type="ChEBI" id="CHEBI:15378"/>
        <dbReference type="ChEBI" id="CHEBI:16389"/>
        <dbReference type="ChEBI" id="CHEBI:17976"/>
        <dbReference type="ChEBI" id="CHEBI:57540"/>
        <dbReference type="ChEBI" id="CHEBI:57945"/>
        <dbReference type="EC" id="7.1.1.2"/>
    </reaction>
</comment>
<dbReference type="PANTHER" id="PTHR33269:SF17">
    <property type="entry name" value="NADH-UBIQUINONE OXIDOREDUCTASE CHAIN 6"/>
    <property type="match status" value="1"/>
</dbReference>
<dbReference type="GeneID" id="40880719"/>
<keyword evidence="1" id="KW-0830">Ubiquinone</keyword>
<dbReference type="GO" id="GO:0031966">
    <property type="term" value="C:mitochondrial membrane"/>
    <property type="evidence" value="ECO:0007669"/>
    <property type="project" value="UniProtKB-SubCell"/>
</dbReference>
<protein>
    <recommendedName>
        <fullName evidence="1">NADH-ubiquinone oxidoreductase chain 6</fullName>
        <ecNumber evidence="1">7.1.1.2</ecNumber>
    </recommendedName>
</protein>
<sequence length="277" mass="31326">MLELYIFAVVIVVFLALGLNVVISQNPVYSILYLVLFFITGSSLLALFGFDYLALIFVLVYVGAIAVLFLFVIMILDIKVINQVGFDATFLIVLSLALFIFPLVYQISFNLIQVQNFFSDIFSWLPVIGFLSEYKIGSLYYLNTASIVTYDKECYFLLEALVLDLLKYFELLLLDTELSILYIQGFFDSFILLKMSFCEFGFVAPEPVGLILDYNPIYKVDYDSSVKNFQILYTDFTALFIISGGILLVAMTSCISLALPSRQQAGVRVANHKFKSC</sequence>
<comment type="function">
    <text evidence="1">Core subunit of the mitochondrial membrane respiratory chain NADH dehydrogenase (Complex I) which catalyzes electron transfer from NADH through the respiratory chain, using ubiquinone as an electron acceptor. Essential for the catalytic activity and assembly of complex I.</text>
</comment>
<organism evidence="2">
    <name type="scientific">Dictyopteris divaricata</name>
    <dbReference type="NCBI Taxonomy" id="156996"/>
    <lineage>
        <taxon>Eukaryota</taxon>
        <taxon>Sar</taxon>
        <taxon>Stramenopiles</taxon>
        <taxon>Ochrophyta</taxon>
        <taxon>PX clade</taxon>
        <taxon>Phaeophyceae</taxon>
        <taxon>Dictyotales</taxon>
        <taxon>Dictyotaceae</taxon>
        <taxon>Dictyopteris</taxon>
    </lineage>
</organism>
<keyword evidence="1" id="KW-0813">Transport</keyword>
<keyword evidence="1" id="KW-1278">Translocase</keyword>
<keyword evidence="1" id="KW-1133">Transmembrane helix</keyword>
<feature type="transmembrane region" description="Helical" evidence="1">
    <location>
        <begin position="121"/>
        <end position="142"/>
    </location>
</feature>
<keyword evidence="1" id="KW-0249">Electron transport</keyword>
<comment type="similarity">
    <text evidence="1">Belongs to the complex I subunit 6 family.</text>
</comment>
<feature type="transmembrane region" description="Helical" evidence="1">
    <location>
        <begin position="236"/>
        <end position="259"/>
    </location>
</feature>
<name>A0A4Y5T7T4_9PHAE</name>
<keyword evidence="1 2" id="KW-0496">Mitochondrion</keyword>
<accession>A0A4Y5T7T4</accession>
<geneLocation type="mitochondrion" evidence="2"/>
<keyword evidence="1" id="KW-0812">Transmembrane</keyword>
<feature type="transmembrane region" description="Helical" evidence="1">
    <location>
        <begin position="6"/>
        <end position="23"/>
    </location>
</feature>
<keyword evidence="1" id="KW-0520">NAD</keyword>
<feature type="transmembrane region" description="Helical" evidence="1">
    <location>
        <begin position="88"/>
        <end position="109"/>
    </location>
</feature>
<feature type="transmembrane region" description="Helical" evidence="1">
    <location>
        <begin position="30"/>
        <end position="48"/>
    </location>
</feature>
<dbReference type="InterPro" id="IPR001457">
    <property type="entry name" value="NADH_UbQ/plastoQ_OxRdtase_su6"/>
</dbReference>
<evidence type="ECO:0000256" key="1">
    <source>
        <dbReference type="RuleBase" id="RU004430"/>
    </source>
</evidence>
<dbReference type="GO" id="GO:0008137">
    <property type="term" value="F:NADH dehydrogenase (ubiquinone) activity"/>
    <property type="evidence" value="ECO:0007669"/>
    <property type="project" value="UniProtKB-UniRule"/>
</dbReference>
<reference evidence="2" key="1">
    <citation type="journal article" date="2019" name="J. Mol. Evol.">
        <title>Understanding the Evolution of Mitochondrial Genomes in Phaeophyceae Inferred from Mitogenomes of Ishige okamurae (Ishigeales) and Dictyopteris divaricata (Dictyotales).</title>
        <authorList>
            <person name="Liu F."/>
            <person name="Zhang Y."/>
            <person name="Bi Y."/>
            <person name="Chen W."/>
            <person name="Moejes F.W."/>
        </authorList>
    </citation>
    <scope>NUCLEOTIDE SEQUENCE</scope>
</reference>
<evidence type="ECO:0000313" key="2">
    <source>
        <dbReference type="EMBL" id="QDB64143.1"/>
    </source>
</evidence>
<dbReference type="EC" id="7.1.1.2" evidence="1"/>